<reference evidence="2 3" key="1">
    <citation type="submission" date="2018-08" db="EMBL/GenBank/DDBJ databases">
        <title>A genome reference for cultivated species of the human gut microbiota.</title>
        <authorList>
            <person name="Zou Y."/>
            <person name="Xue W."/>
            <person name="Luo G."/>
        </authorList>
    </citation>
    <scope>NUCLEOTIDE SEQUENCE [LARGE SCALE GENOMIC DNA]</scope>
    <source>
        <strain evidence="2 3">AF19-21</strain>
    </source>
</reference>
<dbReference type="EMBL" id="QVIA01000001">
    <property type="protein sequence ID" value="RGC35565.1"/>
    <property type="molecule type" value="Genomic_DNA"/>
</dbReference>
<dbReference type="AlphaFoldDB" id="A0A3E2X241"/>
<sequence>MTERMIVNRVRKLKELEAQQKKIEEQIEALKAEIKADMQRKDLEEQKAGDYMVRFTTVISNRFDGKAFKADHAKLYDQYMRTTESRRFSIA</sequence>
<gene>
    <name evidence="2" type="ORF">DWX41_00825</name>
</gene>
<dbReference type="Proteomes" id="UP000261111">
    <property type="component" value="Unassembled WGS sequence"/>
</dbReference>
<comment type="caution">
    <text evidence="2">The sequence shown here is derived from an EMBL/GenBank/DDBJ whole genome shotgun (WGS) entry which is preliminary data.</text>
</comment>
<proteinExistence type="predicted"/>
<organism evidence="2 3">
    <name type="scientific">Hungatella hathewayi</name>
    <dbReference type="NCBI Taxonomy" id="154046"/>
    <lineage>
        <taxon>Bacteria</taxon>
        <taxon>Bacillati</taxon>
        <taxon>Bacillota</taxon>
        <taxon>Clostridia</taxon>
        <taxon>Lachnospirales</taxon>
        <taxon>Lachnospiraceae</taxon>
        <taxon>Hungatella</taxon>
    </lineage>
</organism>
<keyword evidence="1" id="KW-0175">Coiled coil</keyword>
<feature type="coiled-coil region" evidence="1">
    <location>
        <begin position="6"/>
        <end position="47"/>
    </location>
</feature>
<accession>A0A3E2X241</accession>
<dbReference type="RefSeq" id="WP_025653699.1">
    <property type="nucleotide sequence ID" value="NZ_QVIA01000001.1"/>
</dbReference>
<evidence type="ECO:0000256" key="1">
    <source>
        <dbReference type="SAM" id="Coils"/>
    </source>
</evidence>
<protein>
    <submittedName>
        <fullName evidence="2">Uncharacterized protein</fullName>
    </submittedName>
</protein>
<name>A0A3E2X241_9FIRM</name>
<evidence type="ECO:0000313" key="2">
    <source>
        <dbReference type="EMBL" id="RGC35565.1"/>
    </source>
</evidence>
<dbReference type="GeneID" id="93336224"/>
<evidence type="ECO:0000313" key="3">
    <source>
        <dbReference type="Proteomes" id="UP000261111"/>
    </source>
</evidence>